<protein>
    <recommendedName>
        <fullName evidence="3">BZIP domain-containing protein</fullName>
    </recommendedName>
</protein>
<dbReference type="Proteomes" id="UP000053237">
    <property type="component" value="Unassembled WGS sequence"/>
</dbReference>
<proteinExistence type="predicted"/>
<evidence type="ECO:0000313" key="2">
    <source>
        <dbReference type="Proteomes" id="UP000053237"/>
    </source>
</evidence>
<sequence length="173" mass="20431">MWIVPKFECLCTIEHSGDHEYQQRQQSMTTASGLINEREAASHLIIELTTYWRLRMSEKQFDSSGSEANEDPNASVSEYLDQLDDSEVSEEMSQLLQWIAREEARRLRHCDSQRRYRNRKRVERISALKNKVTLLHGIQNLLQETMSLQKDNLYYQGRIEEIRKLLLEAKPTE</sequence>
<evidence type="ECO:0008006" key="3">
    <source>
        <dbReference type="Google" id="ProtNLM"/>
    </source>
</evidence>
<organism evidence="1 2">
    <name type="scientific">Albugo candida</name>
    <dbReference type="NCBI Taxonomy" id="65357"/>
    <lineage>
        <taxon>Eukaryota</taxon>
        <taxon>Sar</taxon>
        <taxon>Stramenopiles</taxon>
        <taxon>Oomycota</taxon>
        <taxon>Peronosporomycetes</taxon>
        <taxon>Albuginales</taxon>
        <taxon>Albuginaceae</taxon>
        <taxon>Albugo</taxon>
    </lineage>
</organism>
<dbReference type="AlphaFoldDB" id="A0A024FWC1"/>
<dbReference type="InParanoid" id="A0A024FWC1"/>
<keyword evidence="2" id="KW-1185">Reference proteome</keyword>
<dbReference type="EMBL" id="CAIX01001049">
    <property type="protein sequence ID" value="CCI11448.1"/>
    <property type="molecule type" value="Genomic_DNA"/>
</dbReference>
<name>A0A024FWC1_9STRA</name>
<gene>
    <name evidence="1" type="ORF">BN9_129300</name>
</gene>
<reference evidence="1 2" key="1">
    <citation type="submission" date="2012-05" db="EMBL/GenBank/DDBJ databases">
        <title>Recombination and specialization in a pathogen metapopulation.</title>
        <authorList>
            <person name="Gardiner A."/>
            <person name="Kemen E."/>
            <person name="Schultz-Larsen T."/>
            <person name="MacLean D."/>
            <person name="Van Oosterhout C."/>
            <person name="Jones J.D.G."/>
        </authorList>
    </citation>
    <scope>NUCLEOTIDE SEQUENCE [LARGE SCALE GENOMIC DNA]</scope>
    <source>
        <strain evidence="1 2">Ac Nc2</strain>
    </source>
</reference>
<evidence type="ECO:0000313" key="1">
    <source>
        <dbReference type="EMBL" id="CCI11448.1"/>
    </source>
</evidence>
<comment type="caution">
    <text evidence="1">The sequence shown here is derived from an EMBL/GenBank/DDBJ whole genome shotgun (WGS) entry which is preliminary data.</text>
</comment>
<accession>A0A024FWC1</accession>